<sequence>MAIGLSVSTIMGPWQGDATTGLMQRCRDSWEISLCDLSDLMVAIYLNQQIAEIKMSEEADFRLKNKERDETEYFDGQLMEARVDARKRAK</sequence>
<organism evidence="1 2">
    <name type="scientific">Pseudoduganella rivuli</name>
    <dbReference type="NCBI Taxonomy" id="2666085"/>
    <lineage>
        <taxon>Bacteria</taxon>
        <taxon>Pseudomonadati</taxon>
        <taxon>Pseudomonadota</taxon>
        <taxon>Betaproteobacteria</taxon>
        <taxon>Burkholderiales</taxon>
        <taxon>Oxalobacteraceae</taxon>
        <taxon>Telluria group</taxon>
        <taxon>Pseudoduganella</taxon>
    </lineage>
</organism>
<accession>A0A7X2II63</accession>
<dbReference type="Proteomes" id="UP000446768">
    <property type="component" value="Unassembled WGS sequence"/>
</dbReference>
<protein>
    <submittedName>
        <fullName evidence="1">Uncharacterized protein</fullName>
    </submittedName>
</protein>
<reference evidence="1 2" key="1">
    <citation type="submission" date="2019-11" db="EMBL/GenBank/DDBJ databases">
        <title>Novel species isolated from a subtropical stream in China.</title>
        <authorList>
            <person name="Lu H."/>
        </authorList>
    </citation>
    <scope>NUCLEOTIDE SEQUENCE [LARGE SCALE GENOMIC DNA]</scope>
    <source>
        <strain evidence="1 2">FT92W</strain>
    </source>
</reference>
<dbReference type="AlphaFoldDB" id="A0A7X2II63"/>
<name>A0A7X2II63_9BURK</name>
<evidence type="ECO:0000313" key="2">
    <source>
        <dbReference type="Proteomes" id="UP000446768"/>
    </source>
</evidence>
<keyword evidence="2" id="KW-1185">Reference proteome</keyword>
<dbReference type="EMBL" id="WKJJ01000001">
    <property type="protein sequence ID" value="MRV70255.1"/>
    <property type="molecule type" value="Genomic_DNA"/>
</dbReference>
<evidence type="ECO:0000313" key="1">
    <source>
        <dbReference type="EMBL" id="MRV70255.1"/>
    </source>
</evidence>
<gene>
    <name evidence="1" type="ORF">GJ700_00780</name>
</gene>
<proteinExistence type="predicted"/>
<dbReference type="RefSeq" id="WP_154370750.1">
    <property type="nucleotide sequence ID" value="NZ_WKJJ01000001.1"/>
</dbReference>
<comment type="caution">
    <text evidence="1">The sequence shown here is derived from an EMBL/GenBank/DDBJ whole genome shotgun (WGS) entry which is preliminary data.</text>
</comment>